<name>A0A835AQH2_9POAL</name>
<feature type="chain" id="PRO_5032577479" evidence="2">
    <location>
        <begin position="21"/>
        <end position="104"/>
    </location>
</feature>
<sequence length="104" mass="10702">MDGKIAATTVLCLLLMTCWSEFIKSMQKMCMVLRPSCTAREANICLLEGRTGGYCRGFRCCMCTFDCGGDDGGGGGGGGGGEQPGVPNASATSNANTNGEGMKN</sequence>
<gene>
    <name evidence="3" type="ORF">HU200_051648</name>
</gene>
<organism evidence="3 4">
    <name type="scientific">Digitaria exilis</name>
    <dbReference type="NCBI Taxonomy" id="1010633"/>
    <lineage>
        <taxon>Eukaryota</taxon>
        <taxon>Viridiplantae</taxon>
        <taxon>Streptophyta</taxon>
        <taxon>Embryophyta</taxon>
        <taxon>Tracheophyta</taxon>
        <taxon>Spermatophyta</taxon>
        <taxon>Magnoliopsida</taxon>
        <taxon>Liliopsida</taxon>
        <taxon>Poales</taxon>
        <taxon>Poaceae</taxon>
        <taxon>PACMAD clade</taxon>
        <taxon>Panicoideae</taxon>
        <taxon>Panicodae</taxon>
        <taxon>Paniceae</taxon>
        <taxon>Anthephorinae</taxon>
        <taxon>Digitaria</taxon>
    </lineage>
</organism>
<evidence type="ECO:0000256" key="1">
    <source>
        <dbReference type="SAM" id="MobiDB-lite"/>
    </source>
</evidence>
<protein>
    <submittedName>
        <fullName evidence="3">Uncharacterized protein</fullName>
    </submittedName>
</protein>
<feature type="region of interest" description="Disordered" evidence="1">
    <location>
        <begin position="76"/>
        <end position="104"/>
    </location>
</feature>
<dbReference type="Proteomes" id="UP000636709">
    <property type="component" value="Unassembled WGS sequence"/>
</dbReference>
<reference evidence="3" key="1">
    <citation type="submission" date="2020-07" db="EMBL/GenBank/DDBJ databases">
        <title>Genome sequence and genetic diversity analysis of an under-domesticated orphan crop, white fonio (Digitaria exilis).</title>
        <authorList>
            <person name="Bennetzen J.L."/>
            <person name="Chen S."/>
            <person name="Ma X."/>
            <person name="Wang X."/>
            <person name="Yssel A.E.J."/>
            <person name="Chaluvadi S.R."/>
            <person name="Johnson M."/>
            <person name="Gangashetty P."/>
            <person name="Hamidou F."/>
            <person name="Sanogo M.D."/>
            <person name="Zwaenepoel A."/>
            <person name="Wallace J."/>
            <person name="Van De Peer Y."/>
            <person name="Van Deynze A."/>
        </authorList>
    </citation>
    <scope>NUCLEOTIDE SEQUENCE</scope>
    <source>
        <tissue evidence="3">Leaves</tissue>
    </source>
</reference>
<proteinExistence type="predicted"/>
<evidence type="ECO:0000313" key="4">
    <source>
        <dbReference type="Proteomes" id="UP000636709"/>
    </source>
</evidence>
<keyword evidence="2" id="KW-0732">Signal</keyword>
<feature type="signal peptide" evidence="2">
    <location>
        <begin position="1"/>
        <end position="20"/>
    </location>
</feature>
<dbReference type="AlphaFoldDB" id="A0A835AQH2"/>
<comment type="caution">
    <text evidence="3">The sequence shown here is derived from an EMBL/GenBank/DDBJ whole genome shotgun (WGS) entry which is preliminary data.</text>
</comment>
<keyword evidence="4" id="KW-1185">Reference proteome</keyword>
<evidence type="ECO:0000313" key="3">
    <source>
        <dbReference type="EMBL" id="KAF8669310.1"/>
    </source>
</evidence>
<accession>A0A835AQH2</accession>
<feature type="compositionally biased region" description="Low complexity" evidence="1">
    <location>
        <begin position="88"/>
        <end position="98"/>
    </location>
</feature>
<evidence type="ECO:0000256" key="2">
    <source>
        <dbReference type="SAM" id="SignalP"/>
    </source>
</evidence>
<dbReference type="EMBL" id="JACEFO010002272">
    <property type="protein sequence ID" value="KAF8669310.1"/>
    <property type="molecule type" value="Genomic_DNA"/>
</dbReference>